<evidence type="ECO:0000313" key="5">
    <source>
        <dbReference type="EMBL" id="MFB9377956.1"/>
    </source>
</evidence>
<proteinExistence type="inferred from homology"/>
<gene>
    <name evidence="5" type="ORF">ACFFVI_13370</name>
</gene>
<evidence type="ECO:0000256" key="1">
    <source>
        <dbReference type="ARBA" id="ARBA00004196"/>
    </source>
</evidence>
<dbReference type="Gene3D" id="3.40.190.10">
    <property type="entry name" value="Periplasmic binding protein-like II"/>
    <property type="match status" value="2"/>
</dbReference>
<comment type="caution">
    <text evidence="5">The sequence shown here is derived from an EMBL/GenBank/DDBJ whole genome shotgun (WGS) entry which is preliminary data.</text>
</comment>
<keyword evidence="6" id="KW-1185">Reference proteome</keyword>
<organism evidence="5 6">
    <name type="scientific">Kineococcus gynurae</name>
    <dbReference type="NCBI Taxonomy" id="452979"/>
    <lineage>
        <taxon>Bacteria</taxon>
        <taxon>Bacillati</taxon>
        <taxon>Actinomycetota</taxon>
        <taxon>Actinomycetes</taxon>
        <taxon>Kineosporiales</taxon>
        <taxon>Kineosporiaceae</taxon>
        <taxon>Kineococcus</taxon>
    </lineage>
</organism>
<dbReference type="Proteomes" id="UP001589748">
    <property type="component" value="Unassembled WGS sequence"/>
</dbReference>
<dbReference type="InterPro" id="IPR006059">
    <property type="entry name" value="SBP"/>
</dbReference>
<dbReference type="SUPFAM" id="SSF53850">
    <property type="entry name" value="Periplasmic binding protein-like II"/>
    <property type="match status" value="1"/>
</dbReference>
<evidence type="ECO:0000256" key="2">
    <source>
        <dbReference type="ARBA" id="ARBA00008520"/>
    </source>
</evidence>
<dbReference type="EMBL" id="JBHMDM010000007">
    <property type="protein sequence ID" value="MFB9377956.1"/>
    <property type="molecule type" value="Genomic_DNA"/>
</dbReference>
<comment type="subcellular location">
    <subcellularLocation>
        <location evidence="1">Cell envelope</location>
    </subcellularLocation>
</comment>
<dbReference type="Pfam" id="PF13416">
    <property type="entry name" value="SBP_bac_8"/>
    <property type="match status" value="1"/>
</dbReference>
<comment type="similarity">
    <text evidence="2">Belongs to the bacterial solute-binding protein 1 family.</text>
</comment>
<keyword evidence="3" id="KW-0813">Transport</keyword>
<dbReference type="InterPro" id="IPR050490">
    <property type="entry name" value="Bact_solute-bd_prot1"/>
</dbReference>
<dbReference type="PANTHER" id="PTHR43649">
    <property type="entry name" value="ARABINOSE-BINDING PROTEIN-RELATED"/>
    <property type="match status" value="1"/>
</dbReference>
<accession>A0ABV5LV35</accession>
<keyword evidence="4" id="KW-0732">Signal</keyword>
<evidence type="ECO:0000256" key="4">
    <source>
        <dbReference type="ARBA" id="ARBA00022729"/>
    </source>
</evidence>
<evidence type="ECO:0000256" key="3">
    <source>
        <dbReference type="ARBA" id="ARBA00022448"/>
    </source>
</evidence>
<dbReference type="PROSITE" id="PS51318">
    <property type="entry name" value="TAT"/>
    <property type="match status" value="1"/>
</dbReference>
<dbReference type="RefSeq" id="WP_380137624.1">
    <property type="nucleotide sequence ID" value="NZ_JBHLUI010000008.1"/>
</dbReference>
<evidence type="ECO:0000313" key="6">
    <source>
        <dbReference type="Proteomes" id="UP001589748"/>
    </source>
</evidence>
<reference evidence="5 6" key="1">
    <citation type="submission" date="2024-09" db="EMBL/GenBank/DDBJ databases">
        <authorList>
            <person name="Sun Q."/>
            <person name="Mori K."/>
        </authorList>
    </citation>
    <scope>NUCLEOTIDE SEQUENCE [LARGE SCALE GENOMIC DNA]</scope>
    <source>
        <strain evidence="5 6">TISTR 1856</strain>
    </source>
</reference>
<dbReference type="PANTHER" id="PTHR43649:SF31">
    <property type="entry name" value="SN-GLYCEROL-3-PHOSPHATE-BINDING PERIPLASMIC PROTEIN UGPB"/>
    <property type="match status" value="1"/>
</dbReference>
<sequence>MPTPPRSTTRPVHPSATSRRRFLGVGAGVATTAGLAACGVSPEQTGQGSTEGTVRFAWWGNDSRQRLFSEFAQGFTEAEVRLEPSEYSGYGDRLSVQAAGRNLPDVFWMPANLALTYASRGALLDLGTLPEGTIDLSAYDPEVVESWKLEGKQFGPVYSQYSTCTQVDSTAMAAAGITDLPDDETWTWQDLADLAAAYARAAGEGNWGIANQSTFYQHAHLWIRQQGAEVFTADGELGFDADTLGSWFAWWQQATDAGGVMPTEISAGQTQWTQTGGRTALYLAQLNQVSDNVSFSGDHELTLVKSPAPSGAAPDYQFRYYTRLCTGANSASPELAGAFIDYSLNDPSNATVVGLASGIPSNPEIVQAIRTEADPTAVTILDMQDRIDAQPMRARPEPPVGGANWQTVVEKAGDDIFNGGVAIDAAVAEAIRTLQAALDQG</sequence>
<protein>
    <submittedName>
        <fullName evidence="5">ABC transporter substrate-binding protein</fullName>
    </submittedName>
</protein>
<name>A0ABV5LV35_9ACTN</name>
<dbReference type="InterPro" id="IPR006311">
    <property type="entry name" value="TAT_signal"/>
</dbReference>